<feature type="transmembrane region" description="Helical" evidence="1">
    <location>
        <begin position="12"/>
        <end position="30"/>
    </location>
</feature>
<dbReference type="AlphaFoldDB" id="A0A0G1GVK2"/>
<feature type="transmembrane region" description="Helical" evidence="1">
    <location>
        <begin position="312"/>
        <end position="331"/>
    </location>
</feature>
<feature type="transmembrane region" description="Helical" evidence="1">
    <location>
        <begin position="243"/>
        <end position="262"/>
    </location>
</feature>
<feature type="transmembrane region" description="Helical" evidence="1">
    <location>
        <begin position="338"/>
        <end position="360"/>
    </location>
</feature>
<feature type="transmembrane region" description="Helical" evidence="1">
    <location>
        <begin position="407"/>
        <end position="427"/>
    </location>
</feature>
<keyword evidence="1" id="KW-1133">Transmembrane helix</keyword>
<reference evidence="2 3" key="1">
    <citation type="journal article" date="2015" name="Nature">
        <title>rRNA introns, odd ribosomes, and small enigmatic genomes across a large radiation of phyla.</title>
        <authorList>
            <person name="Brown C.T."/>
            <person name="Hug L.A."/>
            <person name="Thomas B.C."/>
            <person name="Sharon I."/>
            <person name="Castelle C.J."/>
            <person name="Singh A."/>
            <person name="Wilkins M.J."/>
            <person name="Williams K.H."/>
            <person name="Banfield J.F."/>
        </authorList>
    </citation>
    <scope>NUCLEOTIDE SEQUENCE [LARGE SCALE GENOMIC DNA]</scope>
</reference>
<feature type="transmembrane region" description="Helical" evidence="1">
    <location>
        <begin position="442"/>
        <end position="461"/>
    </location>
</feature>
<gene>
    <name evidence="2" type="ORF">UW22_C0001G0022</name>
</gene>
<feature type="transmembrane region" description="Helical" evidence="1">
    <location>
        <begin position="372"/>
        <end position="395"/>
    </location>
</feature>
<evidence type="ECO:0000256" key="1">
    <source>
        <dbReference type="SAM" id="Phobius"/>
    </source>
</evidence>
<evidence type="ECO:0000313" key="3">
    <source>
        <dbReference type="Proteomes" id="UP000034617"/>
    </source>
</evidence>
<dbReference type="EMBL" id="LCHM01000001">
    <property type="protein sequence ID" value="KKT39111.1"/>
    <property type="molecule type" value="Genomic_DNA"/>
</dbReference>
<name>A0A0G1GVK2_9BACT</name>
<dbReference type="InterPro" id="IPR018580">
    <property type="entry name" value="Uncharacterised_YfhO"/>
</dbReference>
<feature type="transmembrane region" description="Helical" evidence="1">
    <location>
        <begin position="750"/>
        <end position="768"/>
    </location>
</feature>
<keyword evidence="1" id="KW-0472">Membrane</keyword>
<feature type="transmembrane region" description="Helical" evidence="1">
    <location>
        <begin position="153"/>
        <end position="186"/>
    </location>
</feature>
<dbReference type="Proteomes" id="UP000034617">
    <property type="component" value="Unassembled WGS sequence"/>
</dbReference>
<feature type="transmembrane region" description="Helical" evidence="1">
    <location>
        <begin position="468"/>
        <end position="487"/>
    </location>
</feature>
<dbReference type="Pfam" id="PF09586">
    <property type="entry name" value="YfhO"/>
    <property type="match status" value="2"/>
</dbReference>
<evidence type="ECO:0008006" key="4">
    <source>
        <dbReference type="Google" id="ProtNLM"/>
    </source>
</evidence>
<sequence>MDSMKRFINKTWPIIVILALWLFFSFSYFFKGLVPFPSKYLVSFFPPWNASYGMAVKNNAMPDVITQIYPWKKFTIETWKKGEIPLWNPYSFSGTMHAGNYQSAVFNPFNILFYLLPFIDAWSILILLQPLLAGLFMLLFLRELRCSQASSTIGSVGFMFSGFLVTWMAYGTLGFAVLFLPLILWSIRRYVKTESPGAFSIGALGIACSFFSGHFQISVYVFVASLCYLLFETIQSGKRKQGILLCMMLCVGLLVSAPQLFLTYDAYISSVRAIQTQVKEVIPWQYILTFFSPDFYGNPVTRNDWFGHYAEWAGYVGVIPLVLSFYAVFFSKHIEKKFFIVIFFTSFLLAYASPLSIALFQLKIPVLSTSAASRIIIISSFTLCVLAAFGFDQLILDWKKHDRKNKITFVVGLGLFLCAVWIVLYVLKPLPPEQILIAKRNILLPTALTIAVCGVIVFGFIQRWNSIPIASVVLIFLCCFDSYRYAYKWMPFDPKNLVYPPVKAITWLQKEISMNRVFGNIGNEVGSFFDIPLIEGYDAMYQGRYGEFINAVSNGIVSPGSRSVVQFDKNGRYALPALQLLGVKYILHRMSDGTNIWAFPYWQYGDDEFKSLYRDEHYEVLEYVHVFPRLFFASSYVIRNGDQEIIDTLFQKDFDRRNTLVLEKKPVIEPGYGEGTIKEISYTPSSVTVKVVNSVPKLLFRSETFDLGWKATVDDKPALVYRADYDFQAVPVPEGEHTVAFSYWPTSLTYGMYAMLMGIGIMISMIGIHKKKKKPTL</sequence>
<feature type="transmembrane region" description="Helical" evidence="1">
    <location>
        <begin position="198"/>
        <end position="231"/>
    </location>
</feature>
<accession>A0A0G1GVK2</accession>
<proteinExistence type="predicted"/>
<protein>
    <recommendedName>
        <fullName evidence="4">YfhO family protein</fullName>
    </recommendedName>
</protein>
<feature type="transmembrane region" description="Helical" evidence="1">
    <location>
        <begin position="111"/>
        <end position="141"/>
    </location>
</feature>
<keyword evidence="1" id="KW-0812">Transmembrane</keyword>
<evidence type="ECO:0000313" key="2">
    <source>
        <dbReference type="EMBL" id="KKT39111.1"/>
    </source>
</evidence>
<dbReference type="PANTHER" id="PTHR38454:SF1">
    <property type="entry name" value="INTEGRAL MEMBRANE PROTEIN"/>
    <property type="match status" value="1"/>
</dbReference>
<organism evidence="2 3">
    <name type="scientific">Candidatus Gottesmanbacteria bacterium GW2011_GWB1_44_11c</name>
    <dbReference type="NCBI Taxonomy" id="1618447"/>
    <lineage>
        <taxon>Bacteria</taxon>
        <taxon>Candidatus Gottesmaniibacteriota</taxon>
    </lineage>
</organism>
<dbReference type="PANTHER" id="PTHR38454">
    <property type="entry name" value="INTEGRAL MEMBRANE PROTEIN-RELATED"/>
    <property type="match status" value="1"/>
</dbReference>
<comment type="caution">
    <text evidence="2">The sequence shown here is derived from an EMBL/GenBank/DDBJ whole genome shotgun (WGS) entry which is preliminary data.</text>
</comment>